<evidence type="ECO:0000256" key="1">
    <source>
        <dbReference type="PROSITE-ProRule" id="PRU00409"/>
    </source>
</evidence>
<dbReference type="Proteomes" id="UP000277582">
    <property type="component" value="Unassembled WGS sequence"/>
</dbReference>
<sequence length="361" mass="40670">MARVIVTGSGGIGGVNFVRALRLAEITKKIKYFIVGTDYNEYHILFPQVDLRIRSPRHDDPSFMPLLLDIAKRHSIQFLHPHPSSEAKIVSKNRDKLDEIGVKYYLPRPEEIAPDKGTIYERMRTGNVPVPSTLFINSLDDLDSAFSKLGSPLWMRAKTGAGGRLSLKVNSVEEAKRWIELNVLQGRAKPSDFIVQEYLPGRDLAFDSLWHNGKLITSYARERLEYPFTHISLSGVTGTPTVARIIHDGKVTEVGIAAVKALSPMPHGFYSVDIKEDADGKPKVTEVDGKWHTTAPLWGYAVSRLKNDIIYNIAHVYIEIGLTDEIPDLPERDLFPEGIYLIRHMDCGVLLKYKEEVLRVL</sequence>
<evidence type="ECO:0000259" key="2">
    <source>
        <dbReference type="PROSITE" id="PS50975"/>
    </source>
</evidence>
<protein>
    <recommendedName>
        <fullName evidence="2">ATP-grasp domain-containing protein</fullName>
    </recommendedName>
</protein>
<dbReference type="Gene3D" id="3.30.470.20">
    <property type="entry name" value="ATP-grasp fold, B domain"/>
    <property type="match status" value="1"/>
</dbReference>
<gene>
    <name evidence="3" type="ORF">D6D85_06300</name>
</gene>
<dbReference type="GO" id="GO:0046872">
    <property type="term" value="F:metal ion binding"/>
    <property type="evidence" value="ECO:0007669"/>
    <property type="project" value="InterPro"/>
</dbReference>
<feature type="domain" description="ATP-grasp" evidence="2">
    <location>
        <begin position="120"/>
        <end position="318"/>
    </location>
</feature>
<dbReference type="InterPro" id="IPR011761">
    <property type="entry name" value="ATP-grasp"/>
</dbReference>
<keyword evidence="4" id="KW-1185">Reference proteome</keyword>
<organism evidence="3 4">
    <name type="scientific">Candidatus Methanodesulfokora washburnensis</name>
    <dbReference type="NCBI Taxonomy" id="2478471"/>
    <lineage>
        <taxon>Archaea</taxon>
        <taxon>Thermoproteota</taxon>
        <taxon>Candidatus Korarchaeia</taxon>
        <taxon>Candidatus Korarchaeia incertae sedis</taxon>
        <taxon>Candidatus Methanodesulfokora</taxon>
    </lineage>
</organism>
<accession>A0A3R9PX62</accession>
<keyword evidence="1" id="KW-0067">ATP-binding</keyword>
<name>A0A3R9PX62_9CREN</name>
<dbReference type="OrthoDB" id="23386at2157"/>
<keyword evidence="1" id="KW-0547">Nucleotide-binding</keyword>
<proteinExistence type="predicted"/>
<comment type="caution">
    <text evidence="3">The sequence shown here is derived from an EMBL/GenBank/DDBJ whole genome shotgun (WGS) entry which is preliminary data.</text>
</comment>
<evidence type="ECO:0000313" key="4">
    <source>
        <dbReference type="Proteomes" id="UP000277582"/>
    </source>
</evidence>
<dbReference type="EMBL" id="RCOS01000075">
    <property type="protein sequence ID" value="RSN75402.1"/>
    <property type="molecule type" value="Genomic_DNA"/>
</dbReference>
<dbReference type="PROSITE" id="PS50975">
    <property type="entry name" value="ATP_GRASP"/>
    <property type="match status" value="1"/>
</dbReference>
<dbReference type="AlphaFoldDB" id="A0A3R9PX62"/>
<dbReference type="SUPFAM" id="SSF56059">
    <property type="entry name" value="Glutathione synthetase ATP-binding domain-like"/>
    <property type="match status" value="1"/>
</dbReference>
<dbReference type="GO" id="GO:0005524">
    <property type="term" value="F:ATP binding"/>
    <property type="evidence" value="ECO:0007669"/>
    <property type="project" value="UniProtKB-UniRule"/>
</dbReference>
<evidence type="ECO:0000313" key="3">
    <source>
        <dbReference type="EMBL" id="RSN75402.1"/>
    </source>
</evidence>
<dbReference type="RefSeq" id="WP_125671176.1">
    <property type="nucleotide sequence ID" value="NZ_RCOS01000075.1"/>
</dbReference>
<reference evidence="3 4" key="1">
    <citation type="submission" date="2018-10" db="EMBL/GenBank/DDBJ databases">
        <title>Co-occurring genomic capacity for anaerobic methane metabolism and dissimilatory sulfite reduction discovered in the Korarchaeota.</title>
        <authorList>
            <person name="Mckay L.J."/>
            <person name="Dlakic M."/>
            <person name="Fields M.W."/>
            <person name="Delmont T.O."/>
            <person name="Eren A.M."/>
            <person name="Jay Z.J."/>
            <person name="Klingelsmith K.B."/>
            <person name="Rusch D.B."/>
            <person name="Inskeep W.P."/>
        </authorList>
    </citation>
    <scope>NUCLEOTIDE SEQUENCE [LARGE SCALE GENOMIC DNA]</scope>
    <source>
        <strain evidence="3 4">MDKW</strain>
    </source>
</reference>
<dbReference type="Gene3D" id="3.40.50.20">
    <property type="match status" value="1"/>
</dbReference>